<dbReference type="EMBL" id="JAASQI010000006">
    <property type="protein sequence ID" value="NIJ58994.1"/>
    <property type="molecule type" value="Genomic_DNA"/>
</dbReference>
<dbReference type="Gene3D" id="2.150.10.10">
    <property type="entry name" value="Serralysin-like metalloprotease, C-terminal"/>
    <property type="match status" value="1"/>
</dbReference>
<dbReference type="InterPro" id="IPR001343">
    <property type="entry name" value="Hemolysn_Ca-bd"/>
</dbReference>
<comment type="caution">
    <text evidence="8">The sequence shown here is derived from an EMBL/GenBank/DDBJ whole genome shotgun (WGS) entry which is preliminary data.</text>
</comment>
<dbReference type="Gene3D" id="1.10.3130.20">
    <property type="entry name" value="Phycobilisome linker domain"/>
    <property type="match status" value="1"/>
</dbReference>
<keyword evidence="4" id="KW-0319">Glycerol metabolism</keyword>
<keyword evidence="9" id="KW-1185">Reference proteome</keyword>
<evidence type="ECO:0000256" key="6">
    <source>
        <dbReference type="ARBA" id="ARBA00047512"/>
    </source>
</evidence>
<dbReference type="PANTHER" id="PTHR43620:SF7">
    <property type="entry name" value="GLYCEROPHOSPHODIESTER PHOSPHODIESTERASE GDPD5-RELATED"/>
    <property type="match status" value="1"/>
</dbReference>
<sequence length="657" mass="70744">MSEQSNDTAKIPLIIGHRGASAYRPEHTLEAYKLAIEQGAEVIEPDIVVTKDGHLIARHENLLNETTDVADHPEFAHLYTTKNLDGQTVSGWFAEDFTLAEIKTLYARERIPDARPGSAEYNDQFRIPTIEEVIALVNEVEAETGKKIAIAPETKHPTHFMYTGQYVDGSFIHVDTSQLLVDKLVDLDFTERDRVYIQSFDVLNLIQLKNEIMPEAGVDFKLVQLLGGAADIYFHFSPEYAALGANPDLYKDFDFPLTKESALNTDLYSLKAAQAMAALYADALAPAKDALLQTTRLLNPVDADGDGKAEVTRIISNVLDLSQVARAAGLELILWTVRADESFMALNPDGTVQLPVEEFVKLLDFGLDGLFTDFPDLGRIIADQYAAGDGAIAAPNTWGGHDILVRDAAGLTADKGTDGRDLAVYYGGGEIALADNVEALRLNGTQDVQVTGNALDNVLLGNAGNNRFIESAGNDRIDGGAGDDTLVLAGARADYTVAVEGGLIQITNAATGAVQRVSNVETLTYADQSVALLTSGQSDIQGLYHAFLGRDADATGFDFWLEQGLTGQDVRSLAGQFAASDEFIQRSTGLEAGAFVDALYTTALARAADQAGRQYWIGQLEAGTARADVALAFAQSDEAHGKVALLTPPADLWQDLA</sequence>
<dbReference type="PANTHER" id="PTHR43620">
    <property type="entry name" value="GLYCEROPHOSPHORYL DIESTER PHOSPHODIESTERASE"/>
    <property type="match status" value="1"/>
</dbReference>
<feature type="domain" description="GP-PDE" evidence="7">
    <location>
        <begin position="12"/>
        <end position="382"/>
    </location>
</feature>
<dbReference type="RefSeq" id="WP_166953902.1">
    <property type="nucleotide sequence ID" value="NZ_JAASQI010000006.1"/>
</dbReference>
<comment type="catalytic activity">
    <reaction evidence="6">
        <text>a sn-glycero-3-phosphodiester + H2O = an alcohol + sn-glycerol 3-phosphate + H(+)</text>
        <dbReference type="Rhea" id="RHEA:12969"/>
        <dbReference type="ChEBI" id="CHEBI:15377"/>
        <dbReference type="ChEBI" id="CHEBI:15378"/>
        <dbReference type="ChEBI" id="CHEBI:30879"/>
        <dbReference type="ChEBI" id="CHEBI:57597"/>
        <dbReference type="ChEBI" id="CHEBI:83408"/>
        <dbReference type="EC" id="3.1.4.46"/>
    </reaction>
</comment>
<evidence type="ECO:0000256" key="1">
    <source>
        <dbReference type="ARBA" id="ARBA00007277"/>
    </source>
</evidence>
<dbReference type="InterPro" id="IPR025282">
    <property type="entry name" value="DUF4214"/>
</dbReference>
<reference evidence="8 9" key="1">
    <citation type="submission" date="2020-03" db="EMBL/GenBank/DDBJ databases">
        <title>Genomic Encyclopedia of Type Strains, Phase IV (KMG-IV): sequencing the most valuable type-strain genomes for metagenomic binning, comparative biology and taxonomic classification.</title>
        <authorList>
            <person name="Goeker M."/>
        </authorList>
    </citation>
    <scope>NUCLEOTIDE SEQUENCE [LARGE SCALE GENOMIC DNA]</scope>
    <source>
        <strain evidence="8 9">DSM 103870</strain>
    </source>
</reference>
<evidence type="ECO:0000256" key="3">
    <source>
        <dbReference type="ARBA" id="ARBA00022729"/>
    </source>
</evidence>
<dbReference type="EC" id="3.1.4.46" evidence="2"/>
<dbReference type="PROSITE" id="PS51704">
    <property type="entry name" value="GP_PDE"/>
    <property type="match status" value="1"/>
</dbReference>
<dbReference type="Pfam" id="PF13946">
    <property type="entry name" value="DUF4214"/>
    <property type="match status" value="1"/>
</dbReference>
<dbReference type="SUPFAM" id="SSF51695">
    <property type="entry name" value="PLC-like phosphodiesterases"/>
    <property type="match status" value="1"/>
</dbReference>
<dbReference type="Pfam" id="PF00353">
    <property type="entry name" value="HemolysinCabind"/>
    <property type="match status" value="1"/>
</dbReference>
<keyword evidence="3" id="KW-0732">Signal</keyword>
<accession>A0ABX0V371</accession>
<protein>
    <recommendedName>
        <fullName evidence="2">glycerophosphodiester phosphodiesterase</fullName>
        <ecNumber evidence="2">3.1.4.46</ecNumber>
    </recommendedName>
</protein>
<evidence type="ECO:0000256" key="2">
    <source>
        <dbReference type="ARBA" id="ARBA00012247"/>
    </source>
</evidence>
<evidence type="ECO:0000259" key="7">
    <source>
        <dbReference type="PROSITE" id="PS51704"/>
    </source>
</evidence>
<dbReference type="SUPFAM" id="SSF51120">
    <property type="entry name" value="beta-Roll"/>
    <property type="match status" value="1"/>
</dbReference>
<dbReference type="Gene3D" id="3.20.20.190">
    <property type="entry name" value="Phosphatidylinositol (PI) phosphodiesterase"/>
    <property type="match status" value="1"/>
</dbReference>
<dbReference type="Proteomes" id="UP001429580">
    <property type="component" value="Unassembled WGS sequence"/>
</dbReference>
<dbReference type="InterPro" id="IPR017946">
    <property type="entry name" value="PLC-like_Pdiesterase_TIM-brl"/>
</dbReference>
<dbReference type="Pfam" id="PF03009">
    <property type="entry name" value="GDPD"/>
    <property type="match status" value="1"/>
</dbReference>
<organism evidence="8 9">
    <name type="scientific">Pseudochelatococcus lubricantis</name>
    <dbReference type="NCBI Taxonomy" id="1538102"/>
    <lineage>
        <taxon>Bacteria</taxon>
        <taxon>Pseudomonadati</taxon>
        <taxon>Pseudomonadota</taxon>
        <taxon>Alphaproteobacteria</taxon>
        <taxon>Hyphomicrobiales</taxon>
        <taxon>Chelatococcaceae</taxon>
        <taxon>Pseudochelatococcus</taxon>
    </lineage>
</organism>
<comment type="similarity">
    <text evidence="1">Belongs to the glycerophosphoryl diester phosphodiesterase family.</text>
</comment>
<evidence type="ECO:0000256" key="5">
    <source>
        <dbReference type="ARBA" id="ARBA00022801"/>
    </source>
</evidence>
<gene>
    <name evidence="8" type="ORF">FHS82_002849</name>
</gene>
<keyword evidence="5" id="KW-0378">Hydrolase</keyword>
<evidence type="ECO:0000313" key="9">
    <source>
        <dbReference type="Proteomes" id="UP001429580"/>
    </source>
</evidence>
<evidence type="ECO:0000256" key="4">
    <source>
        <dbReference type="ARBA" id="ARBA00022798"/>
    </source>
</evidence>
<dbReference type="InterPro" id="IPR038255">
    <property type="entry name" value="PBS_linker_sf"/>
</dbReference>
<dbReference type="InterPro" id="IPR011049">
    <property type="entry name" value="Serralysin-like_metalloprot_C"/>
</dbReference>
<proteinExistence type="inferred from homology"/>
<evidence type="ECO:0000313" key="8">
    <source>
        <dbReference type="EMBL" id="NIJ58994.1"/>
    </source>
</evidence>
<name>A0ABX0V371_9HYPH</name>
<dbReference type="InterPro" id="IPR030395">
    <property type="entry name" value="GP_PDE_dom"/>
</dbReference>